<proteinExistence type="predicted"/>
<sequence length="313" mass="34387">MSHPATDPARDYARDVIAAALADAQERPIVKSFFDPATFTISHVVRDPSSNAAAIIDSVLDYDAAAGRTSSASADALIDYVKSEGLEIQWLLETHAHADHLSAAPYLQEKLGGQLAIGREIVTVQEVFGKIFNEGTQFRRDGSQFDLLFNDGDRFRIGNLEATVLHVPGHTPACLAYVIGDAIFPGDTMFMPDYGTARCDFPGGDARTLYRSIKRLTSLQDETRVFLCHDYKAPPARTEFVWETTIGAQRTSNIHVRDGVSEDAFVQMRTQRDATLSMPKLILPSVQVNMNGGRMPAPEDNGVSYLKVPLNQL</sequence>
<dbReference type="Gene3D" id="3.60.15.10">
    <property type="entry name" value="Ribonuclease Z/Hydroxyacylglutathione hydrolase-like"/>
    <property type="match status" value="1"/>
</dbReference>
<dbReference type="InterPro" id="IPR001279">
    <property type="entry name" value="Metallo-B-lactamas"/>
</dbReference>
<evidence type="ECO:0000256" key="1">
    <source>
        <dbReference type="ARBA" id="ARBA00022723"/>
    </source>
</evidence>
<dbReference type="Proteomes" id="UP001500791">
    <property type="component" value="Unassembled WGS sequence"/>
</dbReference>
<keyword evidence="1" id="KW-0479">Metal-binding</keyword>
<protein>
    <submittedName>
        <fullName evidence="3">MBL fold metallo-hydrolase</fullName>
    </submittedName>
</protein>
<evidence type="ECO:0000313" key="3">
    <source>
        <dbReference type="EMBL" id="GAA0377583.1"/>
    </source>
</evidence>
<dbReference type="SUPFAM" id="SSF56281">
    <property type="entry name" value="Metallo-hydrolase/oxidoreductase"/>
    <property type="match status" value="1"/>
</dbReference>
<feature type="domain" description="Metallo-beta-lactamase" evidence="2">
    <location>
        <begin position="39"/>
        <end position="229"/>
    </location>
</feature>
<name>A0ABN0XZ31_9CAUL</name>
<organism evidence="3 4">
    <name type="scientific">Brevundimonas terrae</name>
    <dbReference type="NCBI Taxonomy" id="363631"/>
    <lineage>
        <taxon>Bacteria</taxon>
        <taxon>Pseudomonadati</taxon>
        <taxon>Pseudomonadota</taxon>
        <taxon>Alphaproteobacteria</taxon>
        <taxon>Caulobacterales</taxon>
        <taxon>Caulobacteraceae</taxon>
        <taxon>Brevundimonas</taxon>
    </lineage>
</organism>
<comment type="caution">
    <text evidence="3">The sequence shown here is derived from an EMBL/GenBank/DDBJ whole genome shotgun (WGS) entry which is preliminary data.</text>
</comment>
<evidence type="ECO:0000313" key="4">
    <source>
        <dbReference type="Proteomes" id="UP001500791"/>
    </source>
</evidence>
<dbReference type="InterPro" id="IPR051682">
    <property type="entry name" value="Mito_Persulfide_Diox"/>
</dbReference>
<dbReference type="PANTHER" id="PTHR43084:SF1">
    <property type="entry name" value="PERSULFIDE DIOXYGENASE ETHE1, MITOCHONDRIAL"/>
    <property type="match status" value="1"/>
</dbReference>
<dbReference type="SMART" id="SM00849">
    <property type="entry name" value="Lactamase_B"/>
    <property type="match status" value="1"/>
</dbReference>
<dbReference type="InterPro" id="IPR044528">
    <property type="entry name" value="POD-like_MBL-fold"/>
</dbReference>
<accession>A0ABN0XZ31</accession>
<reference evidence="4" key="1">
    <citation type="journal article" date="2019" name="Int. J. Syst. Evol. Microbiol.">
        <title>The Global Catalogue of Microorganisms (GCM) 10K type strain sequencing project: providing services to taxonomists for standard genome sequencing and annotation.</title>
        <authorList>
            <consortium name="The Broad Institute Genomics Platform"/>
            <consortium name="The Broad Institute Genome Sequencing Center for Infectious Disease"/>
            <person name="Wu L."/>
            <person name="Ma J."/>
        </authorList>
    </citation>
    <scope>NUCLEOTIDE SEQUENCE [LARGE SCALE GENOMIC DNA]</scope>
    <source>
        <strain evidence="4">JCM 13476</strain>
    </source>
</reference>
<gene>
    <name evidence="3" type="ORF">GCM10009093_00890</name>
</gene>
<dbReference type="RefSeq" id="WP_167178973.1">
    <property type="nucleotide sequence ID" value="NZ_BAAAEJ010000001.1"/>
</dbReference>
<keyword evidence="4" id="KW-1185">Reference proteome</keyword>
<dbReference type="CDD" id="cd07724">
    <property type="entry name" value="POD-like_MBL-fold"/>
    <property type="match status" value="1"/>
</dbReference>
<evidence type="ECO:0000259" key="2">
    <source>
        <dbReference type="SMART" id="SM00849"/>
    </source>
</evidence>
<dbReference type="PANTHER" id="PTHR43084">
    <property type="entry name" value="PERSULFIDE DIOXYGENASE ETHE1"/>
    <property type="match status" value="1"/>
</dbReference>
<dbReference type="InterPro" id="IPR036866">
    <property type="entry name" value="RibonucZ/Hydroxyglut_hydro"/>
</dbReference>
<dbReference type="Pfam" id="PF00753">
    <property type="entry name" value="Lactamase_B"/>
    <property type="match status" value="1"/>
</dbReference>
<dbReference type="EMBL" id="BAAAEJ010000001">
    <property type="protein sequence ID" value="GAA0377583.1"/>
    <property type="molecule type" value="Genomic_DNA"/>
</dbReference>